<organism evidence="1 2">
    <name type="scientific">Pelagibacterium lacus</name>
    <dbReference type="NCBI Taxonomy" id="2282655"/>
    <lineage>
        <taxon>Bacteria</taxon>
        <taxon>Pseudomonadati</taxon>
        <taxon>Pseudomonadota</taxon>
        <taxon>Alphaproteobacteria</taxon>
        <taxon>Hyphomicrobiales</taxon>
        <taxon>Devosiaceae</taxon>
        <taxon>Pelagibacterium</taxon>
    </lineage>
</organism>
<evidence type="ECO:0000313" key="1">
    <source>
        <dbReference type="EMBL" id="RDE08448.1"/>
    </source>
</evidence>
<protein>
    <submittedName>
        <fullName evidence="1">Uncharacterized protein</fullName>
    </submittedName>
</protein>
<comment type="caution">
    <text evidence="1">The sequence shown here is derived from an EMBL/GenBank/DDBJ whole genome shotgun (WGS) entry which is preliminary data.</text>
</comment>
<reference evidence="2" key="1">
    <citation type="submission" date="2018-07" db="EMBL/GenBank/DDBJ databases">
        <authorList>
            <person name="Liu B.-T."/>
            <person name="Du Z."/>
        </authorList>
    </citation>
    <scope>NUCLEOTIDE SEQUENCE [LARGE SCALE GENOMIC DNA]</scope>
    <source>
        <strain evidence="2">XYN52</strain>
    </source>
</reference>
<gene>
    <name evidence="1" type="ORF">DVH29_11295</name>
</gene>
<dbReference type="EMBL" id="QQNH01000016">
    <property type="protein sequence ID" value="RDE08448.1"/>
    <property type="molecule type" value="Genomic_DNA"/>
</dbReference>
<name>A0A369W1N2_9HYPH</name>
<evidence type="ECO:0000313" key="2">
    <source>
        <dbReference type="Proteomes" id="UP000253759"/>
    </source>
</evidence>
<dbReference type="Proteomes" id="UP000253759">
    <property type="component" value="Unassembled WGS sequence"/>
</dbReference>
<accession>A0A369W1N2</accession>
<keyword evidence="2" id="KW-1185">Reference proteome</keyword>
<proteinExistence type="predicted"/>
<sequence>MSKPTTPAKLIVVMAFEDDGEGGLRPAFEPREFQSEQRAKTEAGSLVNAYPAVIAWSRTADPNLGEYGEPEVLFRFGPVPDME</sequence>
<dbReference type="AlphaFoldDB" id="A0A369W1N2"/>
<dbReference type="RefSeq" id="WP_114646288.1">
    <property type="nucleotide sequence ID" value="NZ_QQNH01000016.1"/>
</dbReference>
<dbReference type="OrthoDB" id="7949440at2"/>